<feature type="transmembrane region" description="Helical" evidence="9">
    <location>
        <begin position="151"/>
        <end position="169"/>
    </location>
</feature>
<dbReference type="PANTHER" id="PTHR24221:SF397">
    <property type="entry name" value="ABC TRANSPORTER, ATP-BINDING TRANSMEMBRANE PROTEIN"/>
    <property type="match status" value="1"/>
</dbReference>
<dbReference type="PROSITE" id="PS50893">
    <property type="entry name" value="ABC_TRANSPORTER_2"/>
    <property type="match status" value="1"/>
</dbReference>
<evidence type="ECO:0000256" key="8">
    <source>
        <dbReference type="ARBA" id="ARBA00023136"/>
    </source>
</evidence>
<name>A0A930B918_9FIRM</name>
<dbReference type="FunFam" id="3.40.50.300:FF:000221">
    <property type="entry name" value="Multidrug ABC transporter ATP-binding protein"/>
    <property type="match status" value="1"/>
</dbReference>
<evidence type="ECO:0000256" key="2">
    <source>
        <dbReference type="ARBA" id="ARBA00022448"/>
    </source>
</evidence>
<dbReference type="Pfam" id="PF00005">
    <property type="entry name" value="ABC_tran"/>
    <property type="match status" value="1"/>
</dbReference>
<dbReference type="SMART" id="SM00382">
    <property type="entry name" value="AAA"/>
    <property type="match status" value="1"/>
</dbReference>
<dbReference type="InterPro" id="IPR017871">
    <property type="entry name" value="ABC_transporter-like_CS"/>
</dbReference>
<dbReference type="PANTHER" id="PTHR24221">
    <property type="entry name" value="ATP-BINDING CASSETTE SUB-FAMILY B"/>
    <property type="match status" value="1"/>
</dbReference>
<keyword evidence="3" id="KW-1003">Cell membrane</keyword>
<dbReference type="SUPFAM" id="SSF52540">
    <property type="entry name" value="P-loop containing nucleoside triphosphate hydrolases"/>
    <property type="match status" value="1"/>
</dbReference>
<sequence>MAKKEGQEGKPKKGLPRLIELAMTQKAPMVGGMILSALATIASFLPYLAIYFIIQEIVGTYPDFSTLDVPKILGYGGLALGGVLLNVLLYTASVALSHIAAYGTLYQCKINYVSHITKLPLGYHLKMGSGKLRKIMDDNIESLEGFIAHDLPNMISAFVAPIVMLVLVFAVDWRFGLATFVGIIVSFLVYGVTTGGNKTKKLMEDYQTSLEDMSNASVEYIRGIAVVKAFKQTAFSFKRLHDSIKNYTKTVIPYSLSQELMTAAFTAALNGIYLFIIPVGIWIGSSTNDYQAFVASFIFYLIFVPVIASILMKVLYASVNAMQVGNAVEHMDQVLAEPDIPEKGTSQKPSTYNVVYDNVTFSYTEDETNAALQSVSFTAPQGKVTAIVGPSGGGKSTIASLLPRFYDVEQGAIRIGGVDIRNMSTGDLMDTVSFVFQDNFLFKQSILDNIRMGNPNATEEEVIAAAKAAQCHEFISELPQSYQTVFGKDGVKLSGGQIQRIAIARAIVKNAPILVLDEATSFSDPENEHLIQQALFELMKGKTVIMIAHRLSTIRNADQILVVDHGKIVQSGTHDELMAQAGRYQDLWNNYTAALTWKFSVGKEA</sequence>
<keyword evidence="2" id="KW-0813">Transport</keyword>
<keyword evidence="7 9" id="KW-1133">Transmembrane helix</keyword>
<dbReference type="Gene3D" id="3.40.50.300">
    <property type="entry name" value="P-loop containing nucleotide triphosphate hydrolases"/>
    <property type="match status" value="1"/>
</dbReference>
<feature type="transmembrane region" description="Helical" evidence="9">
    <location>
        <begin position="263"/>
        <end position="284"/>
    </location>
</feature>
<feature type="domain" description="ABC transmembrane type-1" evidence="11">
    <location>
        <begin position="30"/>
        <end position="282"/>
    </location>
</feature>
<feature type="transmembrane region" description="Helical" evidence="9">
    <location>
        <begin position="33"/>
        <end position="54"/>
    </location>
</feature>
<dbReference type="Gene3D" id="1.20.1560.10">
    <property type="entry name" value="ABC transporter type 1, transmembrane domain"/>
    <property type="match status" value="1"/>
</dbReference>
<evidence type="ECO:0000256" key="9">
    <source>
        <dbReference type="SAM" id="Phobius"/>
    </source>
</evidence>
<evidence type="ECO:0000259" key="11">
    <source>
        <dbReference type="PROSITE" id="PS50929"/>
    </source>
</evidence>
<protein>
    <submittedName>
        <fullName evidence="12">ABC transporter ATP-binding protein</fullName>
    </submittedName>
</protein>
<dbReference type="Pfam" id="PF00664">
    <property type="entry name" value="ABC_membrane"/>
    <property type="match status" value="1"/>
</dbReference>
<feature type="domain" description="ABC transporter" evidence="10">
    <location>
        <begin position="354"/>
        <end position="590"/>
    </location>
</feature>
<keyword evidence="4 9" id="KW-0812">Transmembrane</keyword>
<dbReference type="Proteomes" id="UP000757890">
    <property type="component" value="Unassembled WGS sequence"/>
</dbReference>
<dbReference type="PROSITE" id="PS50929">
    <property type="entry name" value="ABC_TM1F"/>
    <property type="match status" value="1"/>
</dbReference>
<evidence type="ECO:0000313" key="12">
    <source>
        <dbReference type="EMBL" id="MBF1129862.1"/>
    </source>
</evidence>
<dbReference type="PROSITE" id="PS00211">
    <property type="entry name" value="ABC_TRANSPORTER_1"/>
    <property type="match status" value="1"/>
</dbReference>
<reference evidence="12" key="1">
    <citation type="submission" date="2020-04" db="EMBL/GenBank/DDBJ databases">
        <title>Deep metagenomics examines the oral microbiome during advanced dental caries in children, revealing novel taxa and co-occurrences with host molecules.</title>
        <authorList>
            <person name="Baker J.L."/>
            <person name="Morton J.T."/>
            <person name="Dinis M."/>
            <person name="Alvarez R."/>
            <person name="Tran N.C."/>
            <person name="Knight R."/>
            <person name="Edlund A."/>
        </authorList>
    </citation>
    <scope>NUCLEOTIDE SEQUENCE</scope>
    <source>
        <strain evidence="12">JCVI_32_bin.14</strain>
    </source>
</reference>
<dbReference type="InterPro" id="IPR011527">
    <property type="entry name" value="ABC1_TM_dom"/>
</dbReference>
<comment type="caution">
    <text evidence="12">The sequence shown here is derived from an EMBL/GenBank/DDBJ whole genome shotgun (WGS) entry which is preliminary data.</text>
</comment>
<evidence type="ECO:0000256" key="7">
    <source>
        <dbReference type="ARBA" id="ARBA00022989"/>
    </source>
</evidence>
<evidence type="ECO:0000259" key="10">
    <source>
        <dbReference type="PROSITE" id="PS50893"/>
    </source>
</evidence>
<keyword evidence="8 9" id="KW-0472">Membrane</keyword>
<dbReference type="EMBL" id="JABZMK010000061">
    <property type="protein sequence ID" value="MBF1129862.1"/>
    <property type="molecule type" value="Genomic_DNA"/>
</dbReference>
<dbReference type="GO" id="GO:0016887">
    <property type="term" value="F:ATP hydrolysis activity"/>
    <property type="evidence" value="ECO:0007669"/>
    <property type="project" value="InterPro"/>
</dbReference>
<dbReference type="InterPro" id="IPR003593">
    <property type="entry name" value="AAA+_ATPase"/>
</dbReference>
<dbReference type="InterPro" id="IPR036640">
    <property type="entry name" value="ABC1_TM_sf"/>
</dbReference>
<feature type="transmembrane region" description="Helical" evidence="9">
    <location>
        <begin position="175"/>
        <end position="193"/>
    </location>
</feature>
<evidence type="ECO:0000256" key="4">
    <source>
        <dbReference type="ARBA" id="ARBA00022692"/>
    </source>
</evidence>
<proteinExistence type="predicted"/>
<dbReference type="GO" id="GO:0140359">
    <property type="term" value="F:ABC-type transporter activity"/>
    <property type="evidence" value="ECO:0007669"/>
    <property type="project" value="InterPro"/>
</dbReference>
<evidence type="ECO:0000256" key="5">
    <source>
        <dbReference type="ARBA" id="ARBA00022741"/>
    </source>
</evidence>
<comment type="subcellular location">
    <subcellularLocation>
        <location evidence="1">Cell membrane</location>
        <topology evidence="1">Multi-pass membrane protein</topology>
    </subcellularLocation>
</comment>
<dbReference type="InterPro" id="IPR027417">
    <property type="entry name" value="P-loop_NTPase"/>
</dbReference>
<evidence type="ECO:0000256" key="6">
    <source>
        <dbReference type="ARBA" id="ARBA00022840"/>
    </source>
</evidence>
<evidence type="ECO:0000256" key="1">
    <source>
        <dbReference type="ARBA" id="ARBA00004651"/>
    </source>
</evidence>
<evidence type="ECO:0000256" key="3">
    <source>
        <dbReference type="ARBA" id="ARBA00022475"/>
    </source>
</evidence>
<keyword evidence="6 12" id="KW-0067">ATP-binding</keyword>
<accession>A0A930B918</accession>
<dbReference type="InterPro" id="IPR003439">
    <property type="entry name" value="ABC_transporter-like_ATP-bd"/>
</dbReference>
<dbReference type="GO" id="GO:0005886">
    <property type="term" value="C:plasma membrane"/>
    <property type="evidence" value="ECO:0007669"/>
    <property type="project" value="UniProtKB-SubCell"/>
</dbReference>
<gene>
    <name evidence="12" type="ORF">HXL70_07460</name>
</gene>
<keyword evidence="5" id="KW-0547">Nucleotide-binding</keyword>
<dbReference type="GO" id="GO:0005524">
    <property type="term" value="F:ATP binding"/>
    <property type="evidence" value="ECO:0007669"/>
    <property type="project" value="UniProtKB-KW"/>
</dbReference>
<evidence type="ECO:0000313" key="13">
    <source>
        <dbReference type="Proteomes" id="UP000757890"/>
    </source>
</evidence>
<dbReference type="AlphaFoldDB" id="A0A930B918"/>
<dbReference type="InterPro" id="IPR039421">
    <property type="entry name" value="Type_1_exporter"/>
</dbReference>
<dbReference type="GO" id="GO:0034040">
    <property type="term" value="F:ATPase-coupled lipid transmembrane transporter activity"/>
    <property type="evidence" value="ECO:0007669"/>
    <property type="project" value="TreeGrafter"/>
</dbReference>
<feature type="transmembrane region" description="Helical" evidence="9">
    <location>
        <begin position="290"/>
        <end position="312"/>
    </location>
</feature>
<dbReference type="SUPFAM" id="SSF90123">
    <property type="entry name" value="ABC transporter transmembrane region"/>
    <property type="match status" value="1"/>
</dbReference>
<feature type="transmembrane region" description="Helical" evidence="9">
    <location>
        <begin position="74"/>
        <end position="96"/>
    </location>
</feature>
<organism evidence="12 13">
    <name type="scientific">Dialister invisus</name>
    <dbReference type="NCBI Taxonomy" id="218538"/>
    <lineage>
        <taxon>Bacteria</taxon>
        <taxon>Bacillati</taxon>
        <taxon>Bacillota</taxon>
        <taxon>Negativicutes</taxon>
        <taxon>Veillonellales</taxon>
        <taxon>Veillonellaceae</taxon>
        <taxon>Dialister</taxon>
    </lineage>
</organism>